<keyword evidence="1" id="KW-0732">Signal</keyword>
<reference evidence="2" key="1">
    <citation type="submission" date="2023-05" db="EMBL/GenBank/DDBJ databases">
        <title>Streptantibioticus silvisoli sp. nov., acidotolerant actinomycetes 1 from pine litter.</title>
        <authorList>
            <person name="Swiecimska M."/>
            <person name="Golinska P."/>
            <person name="Sangal V."/>
            <person name="Wachnowicz B."/>
            <person name="Goodfellow M."/>
        </authorList>
    </citation>
    <scope>NUCLEOTIDE SEQUENCE</scope>
    <source>
        <strain evidence="2">SL13</strain>
    </source>
</reference>
<evidence type="ECO:0008006" key="3">
    <source>
        <dbReference type="Google" id="ProtNLM"/>
    </source>
</evidence>
<comment type="caution">
    <text evidence="2">The sequence shown here is derived from an EMBL/GenBank/DDBJ whole genome shotgun (WGS) entry which is preliminary data.</text>
</comment>
<feature type="signal peptide" evidence="1">
    <location>
        <begin position="1"/>
        <end position="21"/>
    </location>
</feature>
<dbReference type="RefSeq" id="WP_271312202.1">
    <property type="nucleotide sequence ID" value="NZ_JABXJJ020000009.1"/>
</dbReference>
<evidence type="ECO:0000256" key="1">
    <source>
        <dbReference type="SAM" id="SignalP"/>
    </source>
</evidence>
<dbReference type="InterPro" id="IPR006311">
    <property type="entry name" value="TAT_signal"/>
</dbReference>
<dbReference type="InterPro" id="IPR015943">
    <property type="entry name" value="WD40/YVTN_repeat-like_dom_sf"/>
</dbReference>
<sequence length="740" mass="75171">MAIRRAALASAVTLVAGIVTAGLPTAQASAADSTALPGTSVTQALVDDAAGHLFLRQDGDLLVTDLTGAELATLPEPGTGGIALSADGSTVYVARGDDGRIAAVDTATLTGTALYATGTGTAPTAVAVSGGRVWFTYTGADGGGIGSLDPAPGGTASPAVLTPVAGAQDPQTSPAAPGTLVASAAPDGSPEAAVYDISTGVPRLTASAPGDPGPLEIAPDGRHVFSAGDGVLDLSDLSRDGRYYPTFPAGDDSRFALAADGTLAYTADDTAVHTAGPVTPEELRRYPGQGTTALAWAPDDSAVYRFYDDGGPHLETLDGPELGDTYVSFGAPATAPATDRAITLPISVCGVNAFGVGESVHVVRTGPGDPGTTLPALTATGSEDDNGFHCLAFTLSDDVPLPGAWQYAVTYDGDPAHTGSTGQDTVTVGPSTPRVTLTAPRTAARGATVHLTGTLDHPPYAAGSVVHVIKTNLAHPDGYPLPDVKVGVDGTFSVTDTVPTGGPTTYTASFAGDAGRNPAAGTATVQVSRLTPQLSITTDRSSYANGSTATVTAHLGTTYNGRSVEIYAHPYGGATTLIHSGTVDAHGDLTVRYHLPHSTTFSARFPGDYRYAPATADRNAPVYVGITETLTGSYGATTINGHTYRLYHVGSPIGLTAAVTPAKPGEQVSCTVQEWEQGAWLMVSGTSAAELSASSTHRFTLGTGSWSGPTSLRIRVSYARTTDDDTNLDTDGGWVYLQLR</sequence>
<feature type="chain" id="PRO_5041662844" description="Ig-like domain repeat protein" evidence="1">
    <location>
        <begin position="22"/>
        <end position="740"/>
    </location>
</feature>
<dbReference type="Gene3D" id="2.130.10.10">
    <property type="entry name" value="YVTN repeat-like/Quinoprotein amine dehydrogenase"/>
    <property type="match status" value="2"/>
</dbReference>
<evidence type="ECO:0000313" key="2">
    <source>
        <dbReference type="EMBL" id="MDI5969339.1"/>
    </source>
</evidence>
<gene>
    <name evidence="2" type="ORF">POF50_008265</name>
</gene>
<dbReference type="EMBL" id="JABXJJ020000009">
    <property type="protein sequence ID" value="MDI5969339.1"/>
    <property type="molecule type" value="Genomic_DNA"/>
</dbReference>
<proteinExistence type="predicted"/>
<name>A0AA90GWU2_9ACTN</name>
<dbReference type="InterPro" id="IPR011047">
    <property type="entry name" value="Quinoprotein_ADH-like_sf"/>
</dbReference>
<accession>A0AA90GWU2</accession>
<organism evidence="2">
    <name type="scientific">Streptantibioticus silvisoli</name>
    <dbReference type="NCBI Taxonomy" id="2705255"/>
    <lineage>
        <taxon>Bacteria</taxon>
        <taxon>Bacillati</taxon>
        <taxon>Actinomycetota</taxon>
        <taxon>Actinomycetes</taxon>
        <taxon>Kitasatosporales</taxon>
        <taxon>Streptomycetaceae</taxon>
        <taxon>Streptantibioticus</taxon>
    </lineage>
</organism>
<dbReference type="PROSITE" id="PS51318">
    <property type="entry name" value="TAT"/>
    <property type="match status" value="1"/>
</dbReference>
<protein>
    <recommendedName>
        <fullName evidence="3">Ig-like domain repeat protein</fullName>
    </recommendedName>
</protein>
<dbReference type="AlphaFoldDB" id="A0AA90GWU2"/>
<dbReference type="SUPFAM" id="SSF50998">
    <property type="entry name" value="Quinoprotein alcohol dehydrogenase-like"/>
    <property type="match status" value="1"/>
</dbReference>